<reference evidence="1" key="1">
    <citation type="journal article" date="2020" name="bioRxiv">
        <title>Chromosome-level reference genome of the European wasp spider Argiope bruennichi: a resource for studies on range expansion and evolutionary adaptation.</title>
        <authorList>
            <person name="Sheffer M.M."/>
            <person name="Hoppe A."/>
            <person name="Krehenwinkel H."/>
            <person name="Uhl G."/>
            <person name="Kuss A.W."/>
            <person name="Jensen L."/>
            <person name="Jensen C."/>
            <person name="Gillespie R.G."/>
            <person name="Hoff K.J."/>
            <person name="Prost S."/>
        </authorList>
    </citation>
    <scope>NUCLEOTIDE SEQUENCE</scope>
</reference>
<dbReference type="AlphaFoldDB" id="A0A8T0FEF2"/>
<reference evidence="1" key="2">
    <citation type="submission" date="2020-06" db="EMBL/GenBank/DDBJ databases">
        <authorList>
            <person name="Sheffer M."/>
        </authorList>
    </citation>
    <scope>NUCLEOTIDE SEQUENCE</scope>
</reference>
<dbReference type="EMBL" id="JABXBU010000012">
    <property type="protein sequence ID" value="KAF8789331.1"/>
    <property type="molecule type" value="Genomic_DNA"/>
</dbReference>
<proteinExistence type="predicted"/>
<sequence>MIYTHEQQLVETRSALLWKLLNGNQPYVSKWLDLLAQRDSMHDHLNDEQYALSLSNSNENSAVTIAALEHLKVLIDRHLMHISIYMENFHRDVNWLNGALVLR</sequence>
<accession>A0A8T0FEF2</accession>
<gene>
    <name evidence="1" type="ORF">HNY73_007272</name>
</gene>
<evidence type="ECO:0000313" key="2">
    <source>
        <dbReference type="Proteomes" id="UP000807504"/>
    </source>
</evidence>
<dbReference type="Proteomes" id="UP000807504">
    <property type="component" value="Unassembled WGS sequence"/>
</dbReference>
<keyword evidence="2" id="KW-1185">Reference proteome</keyword>
<comment type="caution">
    <text evidence="1">The sequence shown here is derived from an EMBL/GenBank/DDBJ whole genome shotgun (WGS) entry which is preliminary data.</text>
</comment>
<organism evidence="1 2">
    <name type="scientific">Argiope bruennichi</name>
    <name type="common">Wasp spider</name>
    <name type="synonym">Aranea bruennichi</name>
    <dbReference type="NCBI Taxonomy" id="94029"/>
    <lineage>
        <taxon>Eukaryota</taxon>
        <taxon>Metazoa</taxon>
        <taxon>Ecdysozoa</taxon>
        <taxon>Arthropoda</taxon>
        <taxon>Chelicerata</taxon>
        <taxon>Arachnida</taxon>
        <taxon>Araneae</taxon>
        <taxon>Araneomorphae</taxon>
        <taxon>Entelegynae</taxon>
        <taxon>Araneoidea</taxon>
        <taxon>Araneidae</taxon>
        <taxon>Argiope</taxon>
    </lineage>
</organism>
<protein>
    <submittedName>
        <fullName evidence="1">Uncharacterized protein</fullName>
    </submittedName>
</protein>
<evidence type="ECO:0000313" key="1">
    <source>
        <dbReference type="EMBL" id="KAF8789331.1"/>
    </source>
</evidence>
<name>A0A8T0FEF2_ARGBR</name>